<proteinExistence type="inferred from homology"/>
<evidence type="ECO:0000256" key="9">
    <source>
        <dbReference type="ARBA" id="ARBA00022989"/>
    </source>
</evidence>
<dbReference type="GO" id="GO:0009055">
    <property type="term" value="F:electron transfer activity"/>
    <property type="evidence" value="ECO:0007669"/>
    <property type="project" value="InterPro"/>
</dbReference>
<feature type="transmembrane region" description="Helical" evidence="13">
    <location>
        <begin position="148"/>
        <end position="166"/>
    </location>
</feature>
<evidence type="ECO:0000256" key="1">
    <source>
        <dbReference type="ARBA" id="ARBA00001970"/>
    </source>
</evidence>
<evidence type="ECO:0000256" key="8">
    <source>
        <dbReference type="ARBA" id="ARBA00022982"/>
    </source>
</evidence>
<keyword evidence="6 13" id="KW-0812">Transmembrane</keyword>
<keyword evidence="8" id="KW-0249">Electron transport</keyword>
<evidence type="ECO:0000256" key="3">
    <source>
        <dbReference type="ARBA" id="ARBA00022448"/>
    </source>
</evidence>
<dbReference type="Proteomes" id="UP000095342">
    <property type="component" value="Chromosome"/>
</dbReference>
<dbReference type="KEGG" id="aaeo:BJI67_01345"/>
<keyword evidence="11 13" id="KW-0472">Membrane</keyword>
<evidence type="ECO:0000256" key="2">
    <source>
        <dbReference type="ARBA" id="ARBA00004651"/>
    </source>
</evidence>
<dbReference type="EMBL" id="CP017448">
    <property type="protein sequence ID" value="AOV15895.1"/>
    <property type="molecule type" value="Genomic_DNA"/>
</dbReference>
<keyword evidence="9 13" id="KW-1133">Transmembrane helix</keyword>
<evidence type="ECO:0000256" key="11">
    <source>
        <dbReference type="ARBA" id="ARBA00023136"/>
    </source>
</evidence>
<feature type="domain" description="Cytochrome b561 bacterial/Ni-hydrogenase" evidence="14">
    <location>
        <begin position="8"/>
        <end position="176"/>
    </location>
</feature>
<evidence type="ECO:0000256" key="12">
    <source>
        <dbReference type="ARBA" id="ARBA00037975"/>
    </source>
</evidence>
<organism evidence="15 16">
    <name type="scientific">Acidihalobacter aeolianus</name>
    <dbReference type="NCBI Taxonomy" id="2792603"/>
    <lineage>
        <taxon>Bacteria</taxon>
        <taxon>Pseudomonadati</taxon>
        <taxon>Pseudomonadota</taxon>
        <taxon>Gammaproteobacteria</taxon>
        <taxon>Chromatiales</taxon>
        <taxon>Ectothiorhodospiraceae</taxon>
        <taxon>Acidihalobacter</taxon>
    </lineage>
</organism>
<accession>A0A1D8K4K9</accession>
<keyword evidence="10" id="KW-0408">Iron</keyword>
<dbReference type="InterPro" id="IPR011577">
    <property type="entry name" value="Cyt_b561_bac/Ni-Hgenase"/>
</dbReference>
<dbReference type="PANTHER" id="PTHR30529:SF6">
    <property type="entry name" value="BLL0291 PROTEIN"/>
    <property type="match status" value="1"/>
</dbReference>
<dbReference type="GO" id="GO:0022904">
    <property type="term" value="P:respiratory electron transport chain"/>
    <property type="evidence" value="ECO:0007669"/>
    <property type="project" value="InterPro"/>
</dbReference>
<evidence type="ECO:0000259" key="14">
    <source>
        <dbReference type="Pfam" id="PF01292"/>
    </source>
</evidence>
<dbReference type="GO" id="GO:0046872">
    <property type="term" value="F:metal ion binding"/>
    <property type="evidence" value="ECO:0007669"/>
    <property type="project" value="UniProtKB-KW"/>
</dbReference>
<protein>
    <recommendedName>
        <fullName evidence="14">Cytochrome b561 bacterial/Ni-hydrogenase domain-containing protein</fullName>
    </recommendedName>
</protein>
<feature type="transmembrane region" description="Helical" evidence="13">
    <location>
        <begin position="120"/>
        <end position="141"/>
    </location>
</feature>
<evidence type="ECO:0000256" key="10">
    <source>
        <dbReference type="ARBA" id="ARBA00023004"/>
    </source>
</evidence>
<sequence>MNTECQRPLMYRLLHWLMAALVFAQLTDGWLFVHDQALLGAKAFAMGVHASLGALTLLCALTLAIWWIIRRGWRVTLQRDAGTWMAPAAVGMHATLLVLIGVEGALGFSGLTLVGSPVQVFGLNLPAFAGPHIGLGLALLAWERNLGLLLGSLVIGHAAAALYHRFRLHDHVLGAMGLSTPLRQHRPQ</sequence>
<dbReference type="GO" id="GO:0020037">
    <property type="term" value="F:heme binding"/>
    <property type="evidence" value="ECO:0007669"/>
    <property type="project" value="TreeGrafter"/>
</dbReference>
<evidence type="ECO:0000256" key="13">
    <source>
        <dbReference type="SAM" id="Phobius"/>
    </source>
</evidence>
<evidence type="ECO:0000313" key="16">
    <source>
        <dbReference type="Proteomes" id="UP000095342"/>
    </source>
</evidence>
<dbReference type="PANTHER" id="PTHR30529">
    <property type="entry name" value="CYTOCHROME B561"/>
    <property type="match status" value="1"/>
</dbReference>
<comment type="cofactor">
    <cofactor evidence="1">
        <name>heme b</name>
        <dbReference type="ChEBI" id="CHEBI:60344"/>
    </cofactor>
</comment>
<comment type="similarity">
    <text evidence="12">Belongs to the cytochrome b561 family.</text>
</comment>
<dbReference type="RefSeq" id="WP_070071495.1">
    <property type="nucleotide sequence ID" value="NZ_CP017448.1"/>
</dbReference>
<gene>
    <name evidence="15" type="ORF">BJI67_01345</name>
</gene>
<comment type="subcellular location">
    <subcellularLocation>
        <location evidence="2">Cell membrane</location>
        <topology evidence="2">Multi-pass membrane protein</topology>
    </subcellularLocation>
</comment>
<dbReference type="SUPFAM" id="SSF81342">
    <property type="entry name" value="Transmembrane di-heme cytochromes"/>
    <property type="match status" value="1"/>
</dbReference>
<feature type="transmembrane region" description="Helical" evidence="13">
    <location>
        <begin position="81"/>
        <end position="100"/>
    </location>
</feature>
<evidence type="ECO:0000256" key="4">
    <source>
        <dbReference type="ARBA" id="ARBA00022475"/>
    </source>
</evidence>
<evidence type="ECO:0000313" key="15">
    <source>
        <dbReference type="EMBL" id="AOV15895.1"/>
    </source>
</evidence>
<evidence type="ECO:0000256" key="7">
    <source>
        <dbReference type="ARBA" id="ARBA00022723"/>
    </source>
</evidence>
<feature type="transmembrane region" description="Helical" evidence="13">
    <location>
        <begin position="12"/>
        <end position="32"/>
    </location>
</feature>
<dbReference type="AlphaFoldDB" id="A0A1D8K4K9"/>
<reference evidence="15 16" key="1">
    <citation type="submission" date="2016-09" db="EMBL/GenBank/DDBJ databases">
        <title>Acidihalobacter prosperus V6 (DSM14174).</title>
        <authorList>
            <person name="Khaleque H.N."/>
            <person name="Ramsay J.P."/>
            <person name="Murphy R.J.T."/>
            <person name="Kaksonen A.H."/>
            <person name="Boxall N.J."/>
            <person name="Watkin E.L.J."/>
        </authorList>
    </citation>
    <scope>NUCLEOTIDE SEQUENCE [LARGE SCALE GENOMIC DNA]</scope>
    <source>
        <strain evidence="15 16">V6</strain>
    </source>
</reference>
<keyword evidence="3" id="KW-0813">Transport</keyword>
<keyword evidence="5" id="KW-0349">Heme</keyword>
<dbReference type="InterPro" id="IPR052168">
    <property type="entry name" value="Cytochrome_b561_oxidase"/>
</dbReference>
<dbReference type="Pfam" id="PF01292">
    <property type="entry name" value="Ni_hydr_CYTB"/>
    <property type="match status" value="1"/>
</dbReference>
<evidence type="ECO:0000256" key="5">
    <source>
        <dbReference type="ARBA" id="ARBA00022617"/>
    </source>
</evidence>
<dbReference type="GO" id="GO:0005886">
    <property type="term" value="C:plasma membrane"/>
    <property type="evidence" value="ECO:0007669"/>
    <property type="project" value="UniProtKB-SubCell"/>
</dbReference>
<keyword evidence="7" id="KW-0479">Metal-binding</keyword>
<keyword evidence="4" id="KW-1003">Cell membrane</keyword>
<evidence type="ECO:0000256" key="6">
    <source>
        <dbReference type="ARBA" id="ARBA00022692"/>
    </source>
</evidence>
<feature type="transmembrane region" description="Helical" evidence="13">
    <location>
        <begin position="44"/>
        <end position="69"/>
    </location>
</feature>
<keyword evidence="16" id="KW-1185">Reference proteome</keyword>
<name>A0A1D8K4K9_9GAMM</name>
<dbReference type="InterPro" id="IPR016174">
    <property type="entry name" value="Di-haem_cyt_TM"/>
</dbReference>